<keyword evidence="1 3" id="KW-0378">Hydrolase</keyword>
<reference evidence="3 4" key="1">
    <citation type="submission" date="2020-04" db="EMBL/GenBank/DDBJ databases">
        <authorList>
            <person name="Hitch T.C.A."/>
            <person name="Wylensek D."/>
            <person name="Clavel T."/>
        </authorList>
    </citation>
    <scope>NUCLEOTIDE SEQUENCE [LARGE SCALE GENOMIC DNA]</scope>
    <source>
        <strain evidence="3 4">BSM-383-APC-22F</strain>
    </source>
</reference>
<dbReference type="EMBL" id="JABAFR010000001">
    <property type="protein sequence ID" value="NME43341.1"/>
    <property type="molecule type" value="Genomic_DNA"/>
</dbReference>
<sequence length="248" mass="28059">MKIAESIARLGNKLLSLIAVLLILLLFSYGAYSLWDIYRINNNAFVSDSLLRYKPDGIHSPGFDELRKQNPDVKARITVDDTHIDYPVLQGKDDMEYLNKDPLGEFALSGSIFLSSQNQEDFSDSYNLTFGHHMENGAMYGDLSKMLDQSYLKEHQKGILYLPDKMIAIRLYAALECDAYESNVYHIASIQQHRNSFQNFVHENAKAYLESNVKSTDKIIALSTCMSATTNGRIVVFGVLNEIEKEAP</sequence>
<dbReference type="Gene3D" id="2.40.260.10">
    <property type="entry name" value="Sortase"/>
    <property type="match status" value="1"/>
</dbReference>
<accession>A0A7X9NG67</accession>
<feature type="active site" description="Acyl-thioester intermediate" evidence="2">
    <location>
        <position position="225"/>
    </location>
</feature>
<dbReference type="GO" id="GO:0016787">
    <property type="term" value="F:hydrolase activity"/>
    <property type="evidence" value="ECO:0007669"/>
    <property type="project" value="UniProtKB-KW"/>
</dbReference>
<evidence type="ECO:0000313" key="3">
    <source>
        <dbReference type="EMBL" id="NME43341.1"/>
    </source>
</evidence>
<dbReference type="RefSeq" id="WP_168964453.1">
    <property type="nucleotide sequence ID" value="NZ_JABAFR010000001.1"/>
</dbReference>
<dbReference type="SUPFAM" id="SSF63817">
    <property type="entry name" value="Sortase"/>
    <property type="match status" value="1"/>
</dbReference>
<gene>
    <name evidence="3" type="primary">srtB</name>
    <name evidence="3" type="ORF">HF861_00365</name>
</gene>
<dbReference type="InterPro" id="IPR005754">
    <property type="entry name" value="Sortase"/>
</dbReference>
<dbReference type="InterPro" id="IPR023365">
    <property type="entry name" value="Sortase_dom-sf"/>
</dbReference>
<dbReference type="Pfam" id="PF04203">
    <property type="entry name" value="Sortase"/>
    <property type="match status" value="1"/>
</dbReference>
<dbReference type="CDD" id="cd05826">
    <property type="entry name" value="Sortase_B"/>
    <property type="match status" value="1"/>
</dbReference>
<proteinExistence type="predicted"/>
<dbReference type="Proteomes" id="UP000540014">
    <property type="component" value="Unassembled WGS sequence"/>
</dbReference>
<evidence type="ECO:0000256" key="1">
    <source>
        <dbReference type="ARBA" id="ARBA00022801"/>
    </source>
</evidence>
<dbReference type="EC" id="3.4.22.71" evidence="3"/>
<feature type="active site" description="Proton donor/acceptor" evidence="2">
    <location>
        <position position="132"/>
    </location>
</feature>
<organism evidence="3 4">
    <name type="scientific">Faecalicoccus pleomorphus</name>
    <dbReference type="NCBI Taxonomy" id="1323"/>
    <lineage>
        <taxon>Bacteria</taxon>
        <taxon>Bacillati</taxon>
        <taxon>Bacillota</taxon>
        <taxon>Erysipelotrichia</taxon>
        <taxon>Erysipelotrichales</taxon>
        <taxon>Erysipelotrichaceae</taxon>
        <taxon>Faecalicoccus</taxon>
    </lineage>
</organism>
<name>A0A7X9NG67_9FIRM</name>
<evidence type="ECO:0000256" key="2">
    <source>
        <dbReference type="PIRSR" id="PIRSR605754-1"/>
    </source>
</evidence>
<dbReference type="InterPro" id="IPR009835">
    <property type="entry name" value="SrtB"/>
</dbReference>
<dbReference type="AlphaFoldDB" id="A0A7X9NG67"/>
<protein>
    <submittedName>
        <fullName evidence="3">Class B sortase</fullName>
        <ecNumber evidence="3">3.4.22.71</ecNumber>
    </submittedName>
</protein>
<comment type="caution">
    <text evidence="3">The sequence shown here is derived from an EMBL/GenBank/DDBJ whole genome shotgun (WGS) entry which is preliminary data.</text>
</comment>
<dbReference type="NCBIfam" id="TIGR03064">
    <property type="entry name" value="sortase_srtB"/>
    <property type="match status" value="1"/>
</dbReference>
<evidence type="ECO:0000313" key="4">
    <source>
        <dbReference type="Proteomes" id="UP000540014"/>
    </source>
</evidence>